<protein>
    <submittedName>
        <fullName evidence="9">Glutaryl-CoA dehydrogenase</fullName>
    </submittedName>
</protein>
<dbReference type="Pfam" id="PF02771">
    <property type="entry name" value="Acyl-CoA_dh_N"/>
    <property type="match status" value="1"/>
</dbReference>
<dbReference type="InterPro" id="IPR037069">
    <property type="entry name" value="AcylCoA_DH/ox_N_sf"/>
</dbReference>
<comment type="cofactor">
    <cofactor evidence="1 5">
        <name>FAD</name>
        <dbReference type="ChEBI" id="CHEBI:57692"/>
    </cofactor>
</comment>
<dbReference type="InterPro" id="IPR013786">
    <property type="entry name" value="AcylCoA_DH/ox_N"/>
</dbReference>
<dbReference type="Pfam" id="PF02770">
    <property type="entry name" value="Acyl-CoA_dh_M"/>
    <property type="match status" value="1"/>
</dbReference>
<keyword evidence="5" id="KW-0560">Oxidoreductase</keyword>
<dbReference type="Pfam" id="PF00441">
    <property type="entry name" value="Acyl-CoA_dh_1"/>
    <property type="match status" value="1"/>
</dbReference>
<dbReference type="GO" id="GO:0050660">
    <property type="term" value="F:flavin adenine dinucleotide binding"/>
    <property type="evidence" value="ECO:0007669"/>
    <property type="project" value="InterPro"/>
</dbReference>
<name>A0A2J9PNQ3_9LACT</name>
<evidence type="ECO:0000313" key="9">
    <source>
        <dbReference type="EMBL" id="PNL91671.1"/>
    </source>
</evidence>
<feature type="domain" description="Acyl-CoA oxidase/dehydrogenase middle" evidence="7">
    <location>
        <begin position="141"/>
        <end position="234"/>
    </location>
</feature>
<evidence type="ECO:0000259" key="8">
    <source>
        <dbReference type="Pfam" id="PF02771"/>
    </source>
</evidence>
<evidence type="ECO:0000313" key="10">
    <source>
        <dbReference type="Proteomes" id="UP000192813"/>
    </source>
</evidence>
<dbReference type="GO" id="GO:0003995">
    <property type="term" value="F:acyl-CoA dehydrogenase activity"/>
    <property type="evidence" value="ECO:0007669"/>
    <property type="project" value="InterPro"/>
</dbReference>
<keyword evidence="3 5" id="KW-0285">Flavoprotein</keyword>
<dbReference type="Gene3D" id="1.20.140.10">
    <property type="entry name" value="Butyryl-CoA Dehydrogenase, subunit A, domain 3"/>
    <property type="match status" value="1"/>
</dbReference>
<comment type="caution">
    <text evidence="9">The sequence shown here is derived from an EMBL/GenBank/DDBJ whole genome shotgun (WGS) entry which is preliminary data.</text>
</comment>
<gene>
    <name evidence="9" type="ORF">A6J77_005325</name>
</gene>
<dbReference type="InterPro" id="IPR009100">
    <property type="entry name" value="AcylCoA_DH/oxidase_NM_dom_sf"/>
</dbReference>
<proteinExistence type="inferred from homology"/>
<comment type="similarity">
    <text evidence="2 5">Belongs to the acyl-CoA dehydrogenase family.</text>
</comment>
<dbReference type="SUPFAM" id="SSF56645">
    <property type="entry name" value="Acyl-CoA dehydrogenase NM domain-like"/>
    <property type="match status" value="1"/>
</dbReference>
<evidence type="ECO:0000259" key="7">
    <source>
        <dbReference type="Pfam" id="PF02770"/>
    </source>
</evidence>
<dbReference type="Gene3D" id="2.40.110.10">
    <property type="entry name" value="Butyryl-CoA Dehydrogenase, subunit A, domain 2"/>
    <property type="match status" value="1"/>
</dbReference>
<dbReference type="InterPro" id="IPR006091">
    <property type="entry name" value="Acyl-CoA_Oxase/DH_mid-dom"/>
</dbReference>
<evidence type="ECO:0000256" key="2">
    <source>
        <dbReference type="ARBA" id="ARBA00009347"/>
    </source>
</evidence>
<feature type="domain" description="Acyl-CoA dehydrogenase/oxidase C-terminal" evidence="6">
    <location>
        <begin position="255"/>
        <end position="393"/>
    </location>
</feature>
<evidence type="ECO:0000256" key="1">
    <source>
        <dbReference type="ARBA" id="ARBA00001974"/>
    </source>
</evidence>
<dbReference type="SUPFAM" id="SSF47203">
    <property type="entry name" value="Acyl-CoA dehydrogenase C-terminal domain-like"/>
    <property type="match status" value="1"/>
</dbReference>
<evidence type="ECO:0000259" key="6">
    <source>
        <dbReference type="Pfam" id="PF00441"/>
    </source>
</evidence>
<dbReference type="GO" id="GO:0006635">
    <property type="term" value="P:fatty acid beta-oxidation"/>
    <property type="evidence" value="ECO:0007669"/>
    <property type="project" value="InterPro"/>
</dbReference>
<dbReference type="Proteomes" id="UP000192813">
    <property type="component" value="Unassembled WGS sequence"/>
</dbReference>
<dbReference type="InterPro" id="IPR045008">
    <property type="entry name" value="ACX4-like"/>
</dbReference>
<organism evidence="9 10">
    <name type="scientific">Aerococcus viridans</name>
    <dbReference type="NCBI Taxonomy" id="1377"/>
    <lineage>
        <taxon>Bacteria</taxon>
        <taxon>Bacillati</taxon>
        <taxon>Bacillota</taxon>
        <taxon>Bacilli</taxon>
        <taxon>Lactobacillales</taxon>
        <taxon>Aerococcaceae</taxon>
        <taxon>Aerococcus</taxon>
    </lineage>
</organism>
<dbReference type="PANTHER" id="PTHR43188">
    <property type="entry name" value="ACYL-COENZYME A OXIDASE"/>
    <property type="match status" value="1"/>
</dbReference>
<dbReference type="PROSITE" id="PS00073">
    <property type="entry name" value="ACYL_COA_DH_2"/>
    <property type="match status" value="1"/>
</dbReference>
<keyword evidence="4 5" id="KW-0274">FAD</keyword>
<dbReference type="EMBL" id="NBTM02000001">
    <property type="protein sequence ID" value="PNL91671.1"/>
    <property type="molecule type" value="Genomic_DNA"/>
</dbReference>
<dbReference type="PANTHER" id="PTHR43188:SF1">
    <property type="entry name" value="ACYL-COA DEHYDROGENASE"/>
    <property type="match status" value="1"/>
</dbReference>
<dbReference type="RefSeq" id="WP_083068819.1">
    <property type="nucleotide sequence ID" value="NZ_NBTM02000001.1"/>
</dbReference>
<dbReference type="InterPro" id="IPR046373">
    <property type="entry name" value="Acyl-CoA_Oxase/DH_mid-dom_sf"/>
</dbReference>
<evidence type="ECO:0000256" key="3">
    <source>
        <dbReference type="ARBA" id="ARBA00022630"/>
    </source>
</evidence>
<reference evidence="10" key="1">
    <citation type="submission" date="2017-12" db="EMBL/GenBank/DDBJ databases">
        <title>FDA dAtabase for Regulatory Grade micrObial Sequences (FDA-ARGOS): Supporting development and validation of Infectious Disease Dx tests.</title>
        <authorList>
            <person name="Hoffmann M."/>
            <person name="Allard M."/>
            <person name="Evans P."/>
            <person name="Brown E."/>
            <person name="Tallon L."/>
            <person name="Sadzewicz L."/>
            <person name="Sengamalay N."/>
            <person name="Ott S."/>
            <person name="Godinez A."/>
            <person name="Nagaraj S."/>
            <person name="Vavikolanu K."/>
            <person name="Aluvathingal J."/>
            <person name="Nadendla S."/>
            <person name="Sichtig H."/>
        </authorList>
    </citation>
    <scope>NUCLEOTIDE SEQUENCE [LARGE SCALE GENOMIC DNA]</scope>
    <source>
        <strain evidence="10">FDAARGOS_249</strain>
    </source>
</reference>
<dbReference type="Gene3D" id="1.10.540.10">
    <property type="entry name" value="Acyl-CoA dehydrogenase/oxidase, N-terminal domain"/>
    <property type="match status" value="1"/>
</dbReference>
<sequence>MDKQQILSDLYPEDVYGFSQKLTEIEVELLSKLRQVLENQIAPTLKQHWKEETFPFEAFKAVGDLGLMNHPDLFKESQQPYKVSEYFNLFRYYELARTDMSLATFMTVHAGLGFTTLLQGGSQEQIDYFAPKFTSFEWQTCFALTEPDHGSDIAGGMATTAVRNGDNWLLNGEKRWIGGAGSADFIPIFARNPENNDILCFMVSTATEGLTVEKIDGKIALRLVQNGHIHLKNVQVAEAFRLPNIRSFKDVSCILYATRADVSHITTGGHAGALRAALKYTGQREQFGKKVSQFQITQEKLARMQANAATGLSLSYRLAELQTEGKYAEVPASIAKMQNARLLRETVALGREICGGNGITVDTEVARYFGDAEAIYSYEGTHEVNSLIIGRHLTGFSAFV</sequence>
<dbReference type="InterPro" id="IPR009075">
    <property type="entry name" value="AcylCo_DH/oxidase_C"/>
</dbReference>
<evidence type="ECO:0000256" key="4">
    <source>
        <dbReference type="ARBA" id="ARBA00022827"/>
    </source>
</evidence>
<evidence type="ECO:0000256" key="5">
    <source>
        <dbReference type="RuleBase" id="RU362125"/>
    </source>
</evidence>
<dbReference type="AlphaFoldDB" id="A0A2J9PNQ3"/>
<accession>A0A2J9PNQ3</accession>
<dbReference type="InterPro" id="IPR036250">
    <property type="entry name" value="AcylCo_DH-like_C"/>
</dbReference>
<feature type="domain" description="Acyl-CoA dehydrogenase/oxidase N-terminal" evidence="8">
    <location>
        <begin position="25"/>
        <end position="136"/>
    </location>
</feature>
<dbReference type="InterPro" id="IPR006089">
    <property type="entry name" value="Acyl-CoA_DH_CS"/>
</dbReference>